<sequence length="292" mass="33681">MEEELLSSRDISQGIVDRLKEDKIKSVIAIMTDDELGKYIVRYGDRLAVRAFCCQRRPVKQQVVVLVVNNIHCTAEIKRQDAKRMQHICKYQTAIPLSVTVNELYVQSKHGMVRLYVCTKEGDLESSPQISSDSFSDFELSERQQRMTRRNKRHRKRARTLRKPLSVPVSHSISSEEEDTLSPSINSEEKICASTDDHHESDDLVCLNEEPVSYEIQLEDSEIQFEIVDHSYDSLDSTLPWNTEDEDPREANQSKQTTHPGNIRVKERYNQESGTEDKAFKRFPKPARAVNP</sequence>
<name>A0A5A9PSP4_9TELE</name>
<dbReference type="Proteomes" id="UP000324632">
    <property type="component" value="Chromosome 3"/>
</dbReference>
<organism evidence="2 3">
    <name type="scientific">Triplophysa tibetana</name>
    <dbReference type="NCBI Taxonomy" id="1572043"/>
    <lineage>
        <taxon>Eukaryota</taxon>
        <taxon>Metazoa</taxon>
        <taxon>Chordata</taxon>
        <taxon>Craniata</taxon>
        <taxon>Vertebrata</taxon>
        <taxon>Euteleostomi</taxon>
        <taxon>Actinopterygii</taxon>
        <taxon>Neopterygii</taxon>
        <taxon>Teleostei</taxon>
        <taxon>Ostariophysi</taxon>
        <taxon>Cypriniformes</taxon>
        <taxon>Nemacheilidae</taxon>
        <taxon>Triplophysa</taxon>
    </lineage>
</organism>
<comment type="caution">
    <text evidence="2">The sequence shown here is derived from an EMBL/GenBank/DDBJ whole genome shotgun (WGS) entry which is preliminary data.</text>
</comment>
<evidence type="ECO:0000256" key="1">
    <source>
        <dbReference type="SAM" id="MobiDB-lite"/>
    </source>
</evidence>
<feature type="compositionally biased region" description="Basic and acidic residues" evidence="1">
    <location>
        <begin position="264"/>
        <end position="280"/>
    </location>
</feature>
<feature type="region of interest" description="Disordered" evidence="1">
    <location>
        <begin position="238"/>
        <end position="292"/>
    </location>
</feature>
<gene>
    <name evidence="2" type="ORF">E1301_Tti024235</name>
</gene>
<dbReference type="AlphaFoldDB" id="A0A5A9PSP4"/>
<feature type="region of interest" description="Disordered" evidence="1">
    <location>
        <begin position="124"/>
        <end position="184"/>
    </location>
</feature>
<accession>A0A5A9PSP4</accession>
<keyword evidence="3" id="KW-1185">Reference proteome</keyword>
<proteinExistence type="predicted"/>
<evidence type="ECO:0000313" key="2">
    <source>
        <dbReference type="EMBL" id="KAA0724016.1"/>
    </source>
</evidence>
<dbReference type="EMBL" id="SOYY01000003">
    <property type="protein sequence ID" value="KAA0724016.1"/>
    <property type="molecule type" value="Genomic_DNA"/>
</dbReference>
<protein>
    <submittedName>
        <fullName evidence="2">Uncharacterized protein</fullName>
    </submittedName>
</protein>
<feature type="compositionally biased region" description="Basic residues" evidence="1">
    <location>
        <begin position="146"/>
        <end position="162"/>
    </location>
</feature>
<feature type="compositionally biased region" description="Polar residues" evidence="1">
    <location>
        <begin position="251"/>
        <end position="260"/>
    </location>
</feature>
<reference evidence="2 3" key="1">
    <citation type="journal article" date="2019" name="Mol. Ecol. Resour.">
        <title>Chromosome-level genome assembly of Triplophysa tibetana, a fish adapted to the harsh high-altitude environment of the Tibetan Plateau.</title>
        <authorList>
            <person name="Yang X."/>
            <person name="Liu H."/>
            <person name="Ma Z."/>
            <person name="Zou Y."/>
            <person name="Zou M."/>
            <person name="Mao Y."/>
            <person name="Li X."/>
            <person name="Wang H."/>
            <person name="Chen T."/>
            <person name="Wang W."/>
            <person name="Yang R."/>
        </authorList>
    </citation>
    <scope>NUCLEOTIDE SEQUENCE [LARGE SCALE GENOMIC DNA]</scope>
    <source>
        <strain evidence="2">TTIB1903HZAU</strain>
        <tissue evidence="2">Muscle</tissue>
    </source>
</reference>
<evidence type="ECO:0000313" key="3">
    <source>
        <dbReference type="Proteomes" id="UP000324632"/>
    </source>
</evidence>